<dbReference type="PANTHER" id="PTHR43015">
    <property type="entry name" value="D-RIBITOL-5-PHOSPHATE CYTIDYLYLTRANSFERASE"/>
    <property type="match status" value="1"/>
</dbReference>
<dbReference type="Gene3D" id="3.90.550.10">
    <property type="entry name" value="Spore Coat Polysaccharide Biosynthesis Protein SpsA, Chain A"/>
    <property type="match status" value="1"/>
</dbReference>
<reference evidence="4" key="1">
    <citation type="submission" date="2016-10" db="EMBL/GenBank/DDBJ databases">
        <authorList>
            <person name="Varghese N."/>
            <person name="Submissions S."/>
        </authorList>
    </citation>
    <scope>NUCLEOTIDE SEQUENCE [LARGE SCALE GENOMIC DNA]</scope>
    <source>
        <strain evidence="4">DSM 19183</strain>
    </source>
</reference>
<dbReference type="GO" id="GO:0070567">
    <property type="term" value="F:cytidylyltransferase activity"/>
    <property type="evidence" value="ECO:0007669"/>
    <property type="project" value="InterPro"/>
</dbReference>
<dbReference type="InterPro" id="IPR029044">
    <property type="entry name" value="Nucleotide-diphossugar_trans"/>
</dbReference>
<dbReference type="GO" id="GO:0005829">
    <property type="term" value="C:cytosol"/>
    <property type="evidence" value="ECO:0007669"/>
    <property type="project" value="TreeGrafter"/>
</dbReference>
<dbReference type="RefSeq" id="WP_091482604.1">
    <property type="nucleotide sequence ID" value="NZ_BJYC01000017.1"/>
</dbReference>
<keyword evidence="4" id="KW-1185">Reference proteome</keyword>
<accession>A0A1H7NMH7</accession>
<dbReference type="PANTHER" id="PTHR43015:SF1">
    <property type="entry name" value="D-RIBITOL-5-PHOSPHATE CYTIDYLYLTRANSFERASE"/>
    <property type="match status" value="1"/>
</dbReference>
<proteinExistence type="predicted"/>
<evidence type="ECO:0000313" key="3">
    <source>
        <dbReference type="EMBL" id="SEL24712.1"/>
    </source>
</evidence>
<protein>
    <submittedName>
        <fullName evidence="3">2-C-methyl-D-erythritol 4-phosphate cytidylyltransferase</fullName>
    </submittedName>
</protein>
<dbReference type="EMBL" id="FNZU01000015">
    <property type="protein sequence ID" value="SEL24712.1"/>
    <property type="molecule type" value="Genomic_DNA"/>
</dbReference>
<dbReference type="SUPFAM" id="SSF53448">
    <property type="entry name" value="Nucleotide-diphospho-sugar transferases"/>
    <property type="match status" value="1"/>
</dbReference>
<name>A0A1H7NMH7_9LACT</name>
<evidence type="ECO:0000256" key="1">
    <source>
        <dbReference type="ARBA" id="ARBA00022679"/>
    </source>
</evidence>
<dbReference type="OrthoDB" id="9806837at2"/>
<dbReference type="STRING" id="426702.SAMN04488099_11538"/>
<evidence type="ECO:0000313" key="4">
    <source>
        <dbReference type="Proteomes" id="UP000199081"/>
    </source>
</evidence>
<evidence type="ECO:0000256" key="2">
    <source>
        <dbReference type="ARBA" id="ARBA00022695"/>
    </source>
</evidence>
<keyword evidence="1 3" id="KW-0808">Transferase</keyword>
<dbReference type="CDD" id="cd02516">
    <property type="entry name" value="CDP-ME_synthetase"/>
    <property type="match status" value="1"/>
</dbReference>
<dbReference type="Pfam" id="PF01128">
    <property type="entry name" value="IspD"/>
    <property type="match status" value="1"/>
</dbReference>
<dbReference type="Proteomes" id="UP000199081">
    <property type="component" value="Unassembled WGS sequence"/>
</dbReference>
<dbReference type="AlphaFoldDB" id="A0A1H7NMH7"/>
<sequence>MNIAVVLAGGVGRRMGAEIPKQFIEVNNKPVIVYTLEKFENHPEIDAIEVVCVEDYIDQMWLYAEKYNITKLKWVTAGGETAQESTRNGLYNLDGECSDDDNIMFHMSVSPLIDEEIISDSLRICNQYGNAVAANESIFNLCKLKEGYYSDEYYSKKDLVTLNMPWTIKFDNGIKAYRKAYEENIATDENAYLVSLLYELGERIYFSKDSQKNKLKLTTFDDVDMFEGYLMLMEKRKRETEETI</sequence>
<keyword evidence="2 3" id="KW-0548">Nucleotidyltransferase</keyword>
<organism evidence="3 4">
    <name type="scientific">Alkalibacterium pelagium</name>
    <dbReference type="NCBI Taxonomy" id="426702"/>
    <lineage>
        <taxon>Bacteria</taxon>
        <taxon>Bacillati</taxon>
        <taxon>Bacillota</taxon>
        <taxon>Bacilli</taxon>
        <taxon>Lactobacillales</taxon>
        <taxon>Carnobacteriaceae</taxon>
        <taxon>Alkalibacterium</taxon>
    </lineage>
</organism>
<gene>
    <name evidence="3" type="ORF">SAMN04488099_11538</name>
</gene>
<dbReference type="InterPro" id="IPR034683">
    <property type="entry name" value="IspD/TarI"/>
</dbReference>